<protein>
    <recommendedName>
        <fullName evidence="1">Ferrous iron transporter FeoA-like domain-containing protein</fullName>
    </recommendedName>
</protein>
<reference evidence="2 3" key="1">
    <citation type="submission" date="2017-10" db="EMBL/GenBank/DDBJ databases">
        <title>Novel microbial diversity and functional potential in the marine mammal oral microbiome.</title>
        <authorList>
            <person name="Dudek N.K."/>
            <person name="Sun C.L."/>
            <person name="Burstein D."/>
            <person name="Kantor R.S."/>
            <person name="Aliaga Goltsman D.S."/>
            <person name="Bik E.M."/>
            <person name="Thomas B.C."/>
            <person name="Banfield J.F."/>
            <person name="Relman D.A."/>
        </authorList>
    </citation>
    <scope>NUCLEOTIDE SEQUENCE [LARGE SCALE GENOMIC DNA]</scope>
    <source>
        <strain evidence="2">DOLZORAL124_49_17</strain>
    </source>
</reference>
<dbReference type="AlphaFoldDB" id="A0A2G6E6A2"/>
<evidence type="ECO:0000259" key="1">
    <source>
        <dbReference type="SMART" id="SM00899"/>
    </source>
</evidence>
<evidence type="ECO:0000313" key="2">
    <source>
        <dbReference type="EMBL" id="PID57619.1"/>
    </source>
</evidence>
<gene>
    <name evidence="2" type="ORF">CSB45_07280</name>
</gene>
<dbReference type="Pfam" id="PF04023">
    <property type="entry name" value="FeoA"/>
    <property type="match status" value="1"/>
</dbReference>
<feature type="domain" description="Ferrous iron transporter FeoA-like" evidence="1">
    <location>
        <begin position="23"/>
        <end position="94"/>
    </location>
</feature>
<comment type="caution">
    <text evidence="2">The sequence shown here is derived from an EMBL/GenBank/DDBJ whole genome shotgun (WGS) entry which is preliminary data.</text>
</comment>
<name>A0A2G6E6A2_9BACT</name>
<feature type="domain" description="Ferrous iron transporter FeoA-like" evidence="1">
    <location>
        <begin position="100"/>
        <end position="172"/>
    </location>
</feature>
<dbReference type="GO" id="GO:0046914">
    <property type="term" value="F:transition metal ion binding"/>
    <property type="evidence" value="ECO:0007669"/>
    <property type="project" value="InterPro"/>
</dbReference>
<dbReference type="EMBL" id="PDPS01000026">
    <property type="protein sequence ID" value="PID57619.1"/>
    <property type="molecule type" value="Genomic_DNA"/>
</dbReference>
<sequence>MQPLQECRNRSRIHNLRRTHMLKSLNNAPIGVPLILVAVTETHLAEELRQMGIFEGSRLARLDEEVLMQPLKIRGPKADVVLGSGMAAKIIVHLEDGRRIPVVEMRPREQGHLEGTIGGPALLHTMDVLGLRRNDTIVLLRQLPPMEYIAVIEKKQRIHVTEALAAKIWGTIDKSTMQFVAAQSGKTFHVLDLLGGQHSRQVLNSYGIHVGSSLILERVAQAQSVIIDHSHPLIISTHDGLRMLLSEHQGRHIFIKE</sequence>
<organism evidence="2 3">
    <name type="scientific">candidate division KSB3 bacterium</name>
    <dbReference type="NCBI Taxonomy" id="2044937"/>
    <lineage>
        <taxon>Bacteria</taxon>
        <taxon>candidate division KSB3</taxon>
    </lineage>
</organism>
<proteinExistence type="predicted"/>
<dbReference type="Proteomes" id="UP000229740">
    <property type="component" value="Unassembled WGS sequence"/>
</dbReference>
<dbReference type="InterPro" id="IPR038157">
    <property type="entry name" value="FeoA_core_dom"/>
</dbReference>
<evidence type="ECO:0000313" key="3">
    <source>
        <dbReference type="Proteomes" id="UP000229740"/>
    </source>
</evidence>
<dbReference type="Gene3D" id="2.30.30.90">
    <property type="match status" value="1"/>
</dbReference>
<dbReference type="InterPro" id="IPR007167">
    <property type="entry name" value="Fe-transptr_FeoA-like"/>
</dbReference>
<dbReference type="SMART" id="SM00899">
    <property type="entry name" value="FeoA"/>
    <property type="match status" value="2"/>
</dbReference>
<accession>A0A2G6E6A2</accession>